<reference evidence="4" key="1">
    <citation type="submission" date="2023-10" db="EMBL/GenBank/DDBJ databases">
        <authorList>
            <person name="Chen Y."/>
            <person name="Shah S."/>
            <person name="Dougan E. K."/>
            <person name="Thang M."/>
            <person name="Chan C."/>
        </authorList>
    </citation>
    <scope>NUCLEOTIDE SEQUENCE [LARGE SCALE GENOMIC DNA]</scope>
</reference>
<feature type="region of interest" description="Disordered" evidence="1">
    <location>
        <begin position="238"/>
        <end position="262"/>
    </location>
</feature>
<evidence type="ECO:0000259" key="2">
    <source>
        <dbReference type="Pfam" id="PF14764"/>
    </source>
</evidence>
<protein>
    <submittedName>
        <fullName evidence="4">Uncharacterized protein</fullName>
    </submittedName>
</protein>
<evidence type="ECO:0000256" key="1">
    <source>
        <dbReference type="SAM" id="MobiDB-lite"/>
    </source>
</evidence>
<accession>A0ABN9U2Q5</accession>
<feature type="domain" description="AP-5 complex subunit zeta-1 N-terminal TPR" evidence="3">
    <location>
        <begin position="26"/>
        <end position="212"/>
    </location>
</feature>
<feature type="non-terminal residue" evidence="4">
    <location>
        <position position="1"/>
    </location>
</feature>
<dbReference type="Pfam" id="PF25153">
    <property type="entry name" value="TPR_AP5Z1"/>
    <property type="match status" value="1"/>
</dbReference>
<dbReference type="InterPro" id="IPR028222">
    <property type="entry name" value="AP5Z1"/>
</dbReference>
<sequence>QGRKLSEVTHRVLQELFALLVGGDGFAPPRIRVLAAALVRELSAGETPYFFRDNFGGNFSQYDQNKVKYFMPVLSELSNSHLLIQNISNLVGWFIGDNDQPGLKTVALSNLIALVQRFPNVLDKDKHIRPMEAKFRQILTGASLETRKTTSTTLFGVRIVSTSSACNVTEVDGTPTRAFFTCMSNSYDYSEDQILNVHVFSSLYYWVFHLYQAQFLEARKKQSREDIVSKLEHFGLTTHDTDRPEASAHQGPATPSPQSEESVRMSPIGLFTLDETFREVVISICLRILSQVERDIVAENITQMRLGSKYAISDLDWMKEFTEATSMEAVRLLDLLCLMDPSLVSCIFPAVKKVYERTVNRQSGLVFSAVLQFFVNHGQHVIFARIRCCITSSSTTCPCATGSSFSP</sequence>
<keyword evidence="5" id="KW-1185">Reference proteome</keyword>
<dbReference type="PANTHER" id="PTHR46488:SF1">
    <property type="entry name" value="AP-5 COMPLEX SUBUNIT ZETA-1"/>
    <property type="match status" value="1"/>
</dbReference>
<dbReference type="InterPro" id="IPR055450">
    <property type="entry name" value="AP5Z1_ARM"/>
</dbReference>
<dbReference type="EMBL" id="CAUYUJ010015371">
    <property type="protein sequence ID" value="CAK0853089.1"/>
    <property type="molecule type" value="Genomic_DNA"/>
</dbReference>
<dbReference type="Pfam" id="PF14764">
    <property type="entry name" value="SPG48"/>
    <property type="match status" value="1"/>
</dbReference>
<feature type="domain" description="AP-5 complex subunit zeta-1 ARM repeats" evidence="2">
    <location>
        <begin position="323"/>
        <end position="383"/>
    </location>
</feature>
<evidence type="ECO:0000313" key="4">
    <source>
        <dbReference type="EMBL" id="CAK0853089.1"/>
    </source>
</evidence>
<evidence type="ECO:0000259" key="3">
    <source>
        <dbReference type="Pfam" id="PF25153"/>
    </source>
</evidence>
<dbReference type="PANTHER" id="PTHR46488">
    <property type="entry name" value="AP-5 COMPLEX SUBUNIT ZETA-1"/>
    <property type="match status" value="1"/>
</dbReference>
<name>A0ABN9U2Q5_9DINO</name>
<organism evidence="4 5">
    <name type="scientific">Prorocentrum cordatum</name>
    <dbReference type="NCBI Taxonomy" id="2364126"/>
    <lineage>
        <taxon>Eukaryota</taxon>
        <taxon>Sar</taxon>
        <taxon>Alveolata</taxon>
        <taxon>Dinophyceae</taxon>
        <taxon>Prorocentrales</taxon>
        <taxon>Prorocentraceae</taxon>
        <taxon>Prorocentrum</taxon>
    </lineage>
</organism>
<gene>
    <name evidence="4" type="ORF">PCOR1329_LOCUS44684</name>
</gene>
<evidence type="ECO:0000313" key="5">
    <source>
        <dbReference type="Proteomes" id="UP001189429"/>
    </source>
</evidence>
<dbReference type="InterPro" id="IPR056857">
    <property type="entry name" value="TPR_AP5Z1_N"/>
</dbReference>
<comment type="caution">
    <text evidence="4">The sequence shown here is derived from an EMBL/GenBank/DDBJ whole genome shotgun (WGS) entry which is preliminary data.</text>
</comment>
<dbReference type="Proteomes" id="UP001189429">
    <property type="component" value="Unassembled WGS sequence"/>
</dbReference>
<proteinExistence type="predicted"/>